<keyword evidence="7" id="KW-1185">Reference proteome</keyword>
<organism evidence="6 7">
    <name type="scientific">Spongiibacter nanhainus</name>
    <dbReference type="NCBI Taxonomy" id="2794344"/>
    <lineage>
        <taxon>Bacteria</taxon>
        <taxon>Pseudomonadati</taxon>
        <taxon>Pseudomonadota</taxon>
        <taxon>Gammaproteobacteria</taxon>
        <taxon>Cellvibrionales</taxon>
        <taxon>Spongiibacteraceae</taxon>
        <taxon>Spongiibacter</taxon>
    </lineage>
</organism>
<dbReference type="KEGG" id="snan:I6N98_07165"/>
<reference evidence="6 7" key="1">
    <citation type="submission" date="2020-12" db="EMBL/GenBank/DDBJ databases">
        <authorList>
            <person name="Shan Y."/>
        </authorList>
    </citation>
    <scope>NUCLEOTIDE SEQUENCE [LARGE SCALE GENOMIC DNA]</scope>
    <source>
        <strain evidence="7">csc3.9</strain>
    </source>
</reference>
<feature type="domain" description="Ketosynthase family 3 (KS3)" evidence="5">
    <location>
        <begin position="86"/>
        <end position="531"/>
    </location>
</feature>
<evidence type="ECO:0000259" key="5">
    <source>
        <dbReference type="PROSITE" id="PS52004"/>
    </source>
</evidence>
<dbReference type="InterPro" id="IPR016039">
    <property type="entry name" value="Thiolase-like"/>
</dbReference>
<proteinExistence type="inferred from homology"/>
<dbReference type="Pfam" id="PF02801">
    <property type="entry name" value="Ketoacyl-synt_C"/>
    <property type="match status" value="1"/>
</dbReference>
<gene>
    <name evidence="6" type="ORF">I6N98_07165</name>
</gene>
<dbReference type="RefSeq" id="WP_198571104.1">
    <property type="nucleotide sequence ID" value="NZ_CP066167.1"/>
</dbReference>
<dbReference type="GO" id="GO:0006633">
    <property type="term" value="P:fatty acid biosynthetic process"/>
    <property type="evidence" value="ECO:0007669"/>
    <property type="project" value="TreeGrafter"/>
</dbReference>
<evidence type="ECO:0000256" key="1">
    <source>
        <dbReference type="ARBA" id="ARBA00005194"/>
    </source>
</evidence>
<dbReference type="Proteomes" id="UP000596063">
    <property type="component" value="Chromosome"/>
</dbReference>
<sequence>MSHLPVVVGFGGINPAGRGSFHHAYRRLVLDALPEAKAQRTLQSLAALMGLDPKQLDAASRQHIVDHTLIRRIEASAFDIDAVPWNRKMALSGEGGQLEFVTRAKHLPEELPQSWQVRDLGAGQVAVTITESCDFLLPTTRKAEVTSAGQLPSGFDPGALYNSRSHPKGLQMAVFAASDAIRSVGIDWSDICDAVRPDQVGVFASSAMGQLDDNGNGGMLSARANGGRVSSKNLALGLADMPADFVSAYLLGSVGTSGPSLGACATFFYNLRQAVQEIRSGNVRVAIVGAADAAVEPRIMDGYTTMGALATDAALTKLDEGRDSPDNRRSSRPFSSNCGFTVSESAQYVVLFDDALAMELGAAIYAAVPEVFVSADGFKKSISGPGVGNYLTVAKSVSTAAAILGEDAVRRRSFVQAHGTSTPQNRVTESHILNETAKLFGIEKWPVAAIKAYLGHSIGAASGDQFVSTLGVWADNILPGIVTSDHIAEDVHDSNLHLPLQHLPLDADSMDVAFLNAKGFGGNNASLPVLSPAVAERLLRGRHGREAWSAYQAKREPVLAQAQAYDDRACAGDLSVIYQFGEGVLEPDDLQLSVDGIGIKGWRERVALATDSPYADWLKNASS</sequence>
<evidence type="ECO:0000313" key="6">
    <source>
        <dbReference type="EMBL" id="QQD19620.1"/>
    </source>
</evidence>
<comment type="pathway">
    <text evidence="1">Lipid metabolism; fatty acid biosynthesis.</text>
</comment>
<dbReference type="PANTHER" id="PTHR11712:SF336">
    <property type="entry name" value="3-OXOACYL-[ACYL-CARRIER-PROTEIN] SYNTHASE, MITOCHONDRIAL"/>
    <property type="match status" value="1"/>
</dbReference>
<protein>
    <submittedName>
        <fullName evidence="6">Beta-ketoacyl synthase</fullName>
    </submittedName>
</protein>
<dbReference type="EMBL" id="CP066167">
    <property type="protein sequence ID" value="QQD19620.1"/>
    <property type="molecule type" value="Genomic_DNA"/>
</dbReference>
<dbReference type="PROSITE" id="PS52004">
    <property type="entry name" value="KS3_2"/>
    <property type="match status" value="1"/>
</dbReference>
<dbReference type="AlphaFoldDB" id="A0A7T4R3I3"/>
<keyword evidence="3 4" id="KW-0808">Transferase</keyword>
<name>A0A7T4R3I3_9GAMM</name>
<dbReference type="SUPFAM" id="SSF53901">
    <property type="entry name" value="Thiolase-like"/>
    <property type="match status" value="2"/>
</dbReference>
<dbReference type="InterPro" id="IPR020841">
    <property type="entry name" value="PKS_Beta-ketoAc_synthase_dom"/>
</dbReference>
<evidence type="ECO:0000313" key="7">
    <source>
        <dbReference type="Proteomes" id="UP000596063"/>
    </source>
</evidence>
<dbReference type="InterPro" id="IPR047224">
    <property type="entry name" value="FAS_alpha_su_C"/>
</dbReference>
<dbReference type="CDD" id="cd00828">
    <property type="entry name" value="elong_cond_enzymes"/>
    <property type="match status" value="1"/>
</dbReference>
<accession>A0A7T4R3I3</accession>
<evidence type="ECO:0000256" key="3">
    <source>
        <dbReference type="ARBA" id="ARBA00022679"/>
    </source>
</evidence>
<dbReference type="InterPro" id="IPR014030">
    <property type="entry name" value="Ketoacyl_synth_N"/>
</dbReference>
<dbReference type="SMART" id="SM00825">
    <property type="entry name" value="PKS_KS"/>
    <property type="match status" value="1"/>
</dbReference>
<dbReference type="Gene3D" id="3.40.47.10">
    <property type="match status" value="1"/>
</dbReference>
<dbReference type="InterPro" id="IPR014031">
    <property type="entry name" value="Ketoacyl_synth_C"/>
</dbReference>
<dbReference type="GO" id="GO:0005829">
    <property type="term" value="C:cytosol"/>
    <property type="evidence" value="ECO:0007669"/>
    <property type="project" value="TreeGrafter"/>
</dbReference>
<dbReference type="InterPro" id="IPR000794">
    <property type="entry name" value="Beta-ketoacyl_synthase"/>
</dbReference>
<evidence type="ECO:0000256" key="2">
    <source>
        <dbReference type="ARBA" id="ARBA00008467"/>
    </source>
</evidence>
<comment type="similarity">
    <text evidence="2 4">Belongs to the thiolase-like superfamily. Beta-ketoacyl-ACP synthases family.</text>
</comment>
<dbReference type="PANTHER" id="PTHR11712">
    <property type="entry name" value="POLYKETIDE SYNTHASE-RELATED"/>
    <property type="match status" value="1"/>
</dbReference>
<evidence type="ECO:0000256" key="4">
    <source>
        <dbReference type="RuleBase" id="RU003694"/>
    </source>
</evidence>
<dbReference type="GO" id="GO:0004315">
    <property type="term" value="F:3-oxoacyl-[acyl-carrier-protein] synthase activity"/>
    <property type="evidence" value="ECO:0007669"/>
    <property type="project" value="TreeGrafter"/>
</dbReference>
<dbReference type="Pfam" id="PF00109">
    <property type="entry name" value="ketoacyl-synt"/>
    <property type="match status" value="1"/>
</dbReference>